<dbReference type="InterPro" id="IPR057268">
    <property type="entry name" value="Ribosomal_L18"/>
</dbReference>
<dbReference type="CDD" id="cd00432">
    <property type="entry name" value="Ribosomal_L18_L5e"/>
    <property type="match status" value="1"/>
</dbReference>
<evidence type="ECO:0000256" key="4">
    <source>
        <dbReference type="ARBA" id="ARBA00022980"/>
    </source>
</evidence>
<dbReference type="SUPFAM" id="SSF53137">
    <property type="entry name" value="Translational machinery components"/>
    <property type="match status" value="1"/>
</dbReference>
<comment type="caution">
    <text evidence="9">The sequence shown here is derived from an EMBL/GenBank/DDBJ whole genome shotgun (WGS) entry which is preliminary data.</text>
</comment>
<dbReference type="InterPro" id="IPR004389">
    <property type="entry name" value="Ribosomal_uL18_bac-type"/>
</dbReference>
<comment type="similarity">
    <text evidence="1 7">Belongs to the universal ribosomal protein uL18 family.</text>
</comment>
<organism evidence="9 10">
    <name type="scientific">Candidatus Sungiibacteriota bacterium</name>
    <dbReference type="NCBI Taxonomy" id="2750080"/>
    <lineage>
        <taxon>Bacteria</taxon>
        <taxon>Candidatus Sungiibacteriota</taxon>
    </lineage>
</organism>
<dbReference type="HAMAP" id="MF_01337_B">
    <property type="entry name" value="Ribosomal_uL18_B"/>
    <property type="match status" value="1"/>
</dbReference>
<keyword evidence="4 7" id="KW-0689">Ribosomal protein</keyword>
<evidence type="ECO:0000256" key="1">
    <source>
        <dbReference type="ARBA" id="ARBA00007116"/>
    </source>
</evidence>
<dbReference type="GO" id="GO:0005840">
    <property type="term" value="C:ribosome"/>
    <property type="evidence" value="ECO:0007669"/>
    <property type="project" value="UniProtKB-KW"/>
</dbReference>
<accession>A0A931YD03</accession>
<protein>
    <recommendedName>
        <fullName evidence="6 7">Large ribosomal subunit protein uL18</fullName>
    </recommendedName>
</protein>
<dbReference type="PANTHER" id="PTHR12899">
    <property type="entry name" value="39S RIBOSOMAL PROTEIN L18, MITOCHONDRIAL"/>
    <property type="match status" value="1"/>
</dbReference>
<evidence type="ECO:0000256" key="7">
    <source>
        <dbReference type="HAMAP-Rule" id="MF_01337"/>
    </source>
</evidence>
<evidence type="ECO:0000313" key="8">
    <source>
        <dbReference type="EMBL" id="MBI2052340.1"/>
    </source>
</evidence>
<dbReference type="GO" id="GO:1990904">
    <property type="term" value="C:ribonucleoprotein complex"/>
    <property type="evidence" value="ECO:0007669"/>
    <property type="project" value="UniProtKB-KW"/>
</dbReference>
<proteinExistence type="inferred from homology"/>
<dbReference type="AlphaFoldDB" id="A0A931YD03"/>
<dbReference type="Pfam" id="PF00861">
    <property type="entry name" value="Ribosomal_L18p"/>
    <property type="match status" value="1"/>
</dbReference>
<evidence type="ECO:0000256" key="2">
    <source>
        <dbReference type="ARBA" id="ARBA00022730"/>
    </source>
</evidence>
<comment type="function">
    <text evidence="7">This is one of the proteins that bind and probably mediate the attachment of the 5S RNA into the large ribosomal subunit, where it forms part of the central protuberance.</text>
</comment>
<keyword evidence="3 7" id="KW-0694">RNA-binding</keyword>
<dbReference type="Proteomes" id="UP000709672">
    <property type="component" value="Unassembled WGS sequence"/>
</dbReference>
<sequence>MNKDRSKIIKRKIRHRRVRAKVVGTNERPRLTVFRSNRHIYAQLIDDQNQKTLVQGGDLSFKKGKTRAQTGNKKDVGGKTDLSKNVGRAFGKVLLEKGFEKIVFDRGGYRYHGRVKALADGLKEAGIKF</sequence>
<dbReference type="Gene3D" id="3.30.420.100">
    <property type="match status" value="1"/>
</dbReference>
<gene>
    <name evidence="7" type="primary">rplR</name>
    <name evidence="8" type="ORF">HYT38_01500</name>
    <name evidence="9" type="ORF">HYV66_00295</name>
</gene>
<evidence type="ECO:0000313" key="9">
    <source>
        <dbReference type="EMBL" id="MBI2465665.1"/>
    </source>
</evidence>
<dbReference type="InterPro" id="IPR005484">
    <property type="entry name" value="Ribosomal_uL18_bac/plant/anim"/>
</dbReference>
<dbReference type="PANTHER" id="PTHR12899:SF3">
    <property type="entry name" value="LARGE RIBOSOMAL SUBUNIT PROTEIN UL18M"/>
    <property type="match status" value="1"/>
</dbReference>
<dbReference type="GO" id="GO:0003735">
    <property type="term" value="F:structural constituent of ribosome"/>
    <property type="evidence" value="ECO:0007669"/>
    <property type="project" value="InterPro"/>
</dbReference>
<evidence type="ECO:0000256" key="6">
    <source>
        <dbReference type="ARBA" id="ARBA00035197"/>
    </source>
</evidence>
<evidence type="ECO:0000256" key="3">
    <source>
        <dbReference type="ARBA" id="ARBA00022884"/>
    </source>
</evidence>
<evidence type="ECO:0000313" key="10">
    <source>
        <dbReference type="Proteomes" id="UP000709672"/>
    </source>
</evidence>
<dbReference type="GO" id="GO:0006412">
    <property type="term" value="P:translation"/>
    <property type="evidence" value="ECO:0007669"/>
    <property type="project" value="UniProtKB-UniRule"/>
</dbReference>
<dbReference type="Proteomes" id="UP000786662">
    <property type="component" value="Unassembled WGS sequence"/>
</dbReference>
<dbReference type="EMBL" id="JACPHQ010000002">
    <property type="protein sequence ID" value="MBI2465665.1"/>
    <property type="molecule type" value="Genomic_DNA"/>
</dbReference>
<reference evidence="9" key="1">
    <citation type="submission" date="2020-07" db="EMBL/GenBank/DDBJ databases">
        <title>Huge and variable diversity of episymbiotic CPR bacteria and DPANN archaea in groundwater ecosystems.</title>
        <authorList>
            <person name="He C.Y."/>
            <person name="Keren R."/>
            <person name="Whittaker M."/>
            <person name="Farag I.F."/>
            <person name="Doudna J."/>
            <person name="Cate J.H.D."/>
            <person name="Banfield J.F."/>
        </authorList>
    </citation>
    <scope>NUCLEOTIDE SEQUENCE</scope>
    <source>
        <strain evidence="8">NC_groundwater_191_Ag_S-0.1um_45_8</strain>
        <strain evidence="9">NC_groundwater_418_Ag_B-0.1um_45_10</strain>
    </source>
</reference>
<comment type="subunit">
    <text evidence="7">Part of the 50S ribosomal subunit; part of the 5S rRNA/L5/L18/L25 subcomplex. Contacts the 5S and 23S rRNAs.</text>
</comment>
<dbReference type="EMBL" id="JACOYY010000044">
    <property type="protein sequence ID" value="MBI2052340.1"/>
    <property type="molecule type" value="Genomic_DNA"/>
</dbReference>
<dbReference type="GO" id="GO:0005737">
    <property type="term" value="C:cytoplasm"/>
    <property type="evidence" value="ECO:0007669"/>
    <property type="project" value="UniProtKB-ARBA"/>
</dbReference>
<keyword evidence="2 7" id="KW-0699">rRNA-binding</keyword>
<dbReference type="NCBIfam" id="TIGR00060">
    <property type="entry name" value="L18_bact"/>
    <property type="match status" value="1"/>
</dbReference>
<name>A0A931YD03_9BACT</name>
<keyword evidence="5 7" id="KW-0687">Ribonucleoprotein</keyword>
<dbReference type="GO" id="GO:0008097">
    <property type="term" value="F:5S rRNA binding"/>
    <property type="evidence" value="ECO:0007669"/>
    <property type="project" value="TreeGrafter"/>
</dbReference>
<dbReference type="FunFam" id="3.30.420.100:FF:000001">
    <property type="entry name" value="50S ribosomal protein L18"/>
    <property type="match status" value="1"/>
</dbReference>
<evidence type="ECO:0000256" key="5">
    <source>
        <dbReference type="ARBA" id="ARBA00023274"/>
    </source>
</evidence>